<sequence>MAQKGRFNIPIFNGHFVKCSYIRLFVCKSIITLKFLTRCLQHLSFFCLWLVFTFIYFFLGIASPLKIITPWLTLMLLPTKSM</sequence>
<organism evidence="3 4">
    <name type="scientific">Choiromyces venosus 120613-1</name>
    <dbReference type="NCBI Taxonomy" id="1336337"/>
    <lineage>
        <taxon>Eukaryota</taxon>
        <taxon>Fungi</taxon>
        <taxon>Dikarya</taxon>
        <taxon>Ascomycota</taxon>
        <taxon>Pezizomycotina</taxon>
        <taxon>Pezizomycetes</taxon>
        <taxon>Pezizales</taxon>
        <taxon>Tuberaceae</taxon>
        <taxon>Choiromyces</taxon>
    </lineage>
</organism>
<evidence type="ECO:0000256" key="1">
    <source>
        <dbReference type="SAM" id="Phobius"/>
    </source>
</evidence>
<keyword evidence="1" id="KW-0812">Transmembrane</keyword>
<keyword evidence="1" id="KW-0472">Membrane</keyword>
<reference evidence="3 4" key="1">
    <citation type="journal article" date="2018" name="Nat. Ecol. Evol.">
        <title>Pezizomycetes genomes reveal the molecular basis of ectomycorrhizal truffle lifestyle.</title>
        <authorList>
            <person name="Murat C."/>
            <person name="Payen T."/>
            <person name="Noel B."/>
            <person name="Kuo A."/>
            <person name="Morin E."/>
            <person name="Chen J."/>
            <person name="Kohler A."/>
            <person name="Krizsan K."/>
            <person name="Balestrini R."/>
            <person name="Da Silva C."/>
            <person name="Montanini B."/>
            <person name="Hainaut M."/>
            <person name="Levati E."/>
            <person name="Barry K.W."/>
            <person name="Belfiori B."/>
            <person name="Cichocki N."/>
            <person name="Clum A."/>
            <person name="Dockter R.B."/>
            <person name="Fauchery L."/>
            <person name="Guy J."/>
            <person name="Iotti M."/>
            <person name="Le Tacon F."/>
            <person name="Lindquist E.A."/>
            <person name="Lipzen A."/>
            <person name="Malagnac F."/>
            <person name="Mello A."/>
            <person name="Molinier V."/>
            <person name="Miyauchi S."/>
            <person name="Poulain J."/>
            <person name="Riccioni C."/>
            <person name="Rubini A."/>
            <person name="Sitrit Y."/>
            <person name="Splivallo R."/>
            <person name="Traeger S."/>
            <person name="Wang M."/>
            <person name="Zifcakova L."/>
            <person name="Wipf D."/>
            <person name="Zambonelli A."/>
            <person name="Paolocci F."/>
            <person name="Nowrousian M."/>
            <person name="Ottonello S."/>
            <person name="Baldrian P."/>
            <person name="Spatafora J.W."/>
            <person name="Henrissat B."/>
            <person name="Nagy L.G."/>
            <person name="Aury J.M."/>
            <person name="Wincker P."/>
            <person name="Grigoriev I.V."/>
            <person name="Bonfante P."/>
            <person name="Martin F.M."/>
        </authorList>
    </citation>
    <scope>NUCLEOTIDE SEQUENCE [LARGE SCALE GENOMIC DNA]</scope>
    <source>
        <strain evidence="3 4">120613-1</strain>
    </source>
</reference>
<feature type="transmembrane region" description="Helical" evidence="1">
    <location>
        <begin position="43"/>
        <end position="65"/>
    </location>
</feature>
<dbReference type="EMBL" id="ML120464">
    <property type="protein sequence ID" value="RPA92827.1"/>
    <property type="molecule type" value="Genomic_DNA"/>
</dbReference>
<gene>
    <name evidence="2" type="ORF">L873DRAFT_131606</name>
    <name evidence="3" type="ORF">L873DRAFT_131642</name>
</gene>
<keyword evidence="1" id="KW-1133">Transmembrane helix</keyword>
<name>A0A3N4J3F6_9PEZI</name>
<proteinExistence type="predicted"/>
<protein>
    <submittedName>
        <fullName evidence="3">Uncharacterized protein</fullName>
    </submittedName>
</protein>
<dbReference type="Proteomes" id="UP000276215">
    <property type="component" value="Unassembled WGS sequence"/>
</dbReference>
<dbReference type="EMBL" id="ML120464">
    <property type="protein sequence ID" value="RPA92829.1"/>
    <property type="molecule type" value="Genomic_DNA"/>
</dbReference>
<dbReference type="AlphaFoldDB" id="A0A3N4J3F6"/>
<accession>A0A3N4J3F6</accession>
<evidence type="ECO:0000313" key="4">
    <source>
        <dbReference type="Proteomes" id="UP000276215"/>
    </source>
</evidence>
<evidence type="ECO:0000313" key="2">
    <source>
        <dbReference type="EMBL" id="RPA92827.1"/>
    </source>
</evidence>
<evidence type="ECO:0000313" key="3">
    <source>
        <dbReference type="EMBL" id="RPA92829.1"/>
    </source>
</evidence>
<keyword evidence="4" id="KW-1185">Reference proteome</keyword>